<reference evidence="1 2" key="2">
    <citation type="journal article" date="2017" name="Nature">
        <title>The Apostasia genome and the evolution of orchids.</title>
        <authorList>
            <person name="Zhang G.Q."/>
            <person name="Liu K.W."/>
            <person name="Li Z."/>
            <person name="Lohaus R."/>
            <person name="Hsiao Y.Y."/>
            <person name="Niu S.C."/>
            <person name="Wang J.Y."/>
            <person name="Lin Y.C."/>
            <person name="Xu Q."/>
            <person name="Chen L.J."/>
            <person name="Yoshida K."/>
            <person name="Fujiwara S."/>
            <person name="Wang Z.W."/>
            <person name="Zhang Y.Q."/>
            <person name="Mitsuda N."/>
            <person name="Wang M."/>
            <person name="Liu G.H."/>
            <person name="Pecoraro L."/>
            <person name="Huang H.X."/>
            <person name="Xiao X.J."/>
            <person name="Lin M."/>
            <person name="Wu X.Y."/>
            <person name="Wu W.L."/>
            <person name="Chen Y.Y."/>
            <person name="Chang S.B."/>
            <person name="Sakamoto S."/>
            <person name="Ohme-Takagi M."/>
            <person name="Yagi M."/>
            <person name="Zeng S.J."/>
            <person name="Shen C.Y."/>
            <person name="Yeh C.M."/>
            <person name="Luo Y.B."/>
            <person name="Tsai W.C."/>
            <person name="Van de Peer Y."/>
            <person name="Liu Z.J."/>
        </authorList>
    </citation>
    <scope>NUCLEOTIDE SEQUENCE [LARGE SCALE GENOMIC DNA]</scope>
    <source>
        <tissue evidence="1">The whole plant</tissue>
    </source>
</reference>
<protein>
    <submittedName>
        <fullName evidence="1">Uncharacterized protein</fullName>
    </submittedName>
</protein>
<dbReference type="AlphaFoldDB" id="A0A2I0VZW1"/>
<sequence>MFGDGVAAWRLLEMREGRVREKAAGKGKVVELVAEVARGCLMVSGEERPTQREVAEELRNFAT</sequence>
<evidence type="ECO:0000313" key="2">
    <source>
        <dbReference type="Proteomes" id="UP000233837"/>
    </source>
</evidence>
<proteinExistence type="predicted"/>
<keyword evidence="2" id="KW-1185">Reference proteome</keyword>
<dbReference type="Proteomes" id="UP000233837">
    <property type="component" value="Unassembled WGS sequence"/>
</dbReference>
<dbReference type="EMBL" id="KZ503041">
    <property type="protein sequence ID" value="PKU68953.1"/>
    <property type="molecule type" value="Genomic_DNA"/>
</dbReference>
<evidence type="ECO:0000313" key="1">
    <source>
        <dbReference type="EMBL" id="PKU68953.1"/>
    </source>
</evidence>
<gene>
    <name evidence="1" type="ORF">MA16_Dca002221</name>
</gene>
<organism evidence="1 2">
    <name type="scientific">Dendrobium catenatum</name>
    <dbReference type="NCBI Taxonomy" id="906689"/>
    <lineage>
        <taxon>Eukaryota</taxon>
        <taxon>Viridiplantae</taxon>
        <taxon>Streptophyta</taxon>
        <taxon>Embryophyta</taxon>
        <taxon>Tracheophyta</taxon>
        <taxon>Spermatophyta</taxon>
        <taxon>Magnoliopsida</taxon>
        <taxon>Liliopsida</taxon>
        <taxon>Asparagales</taxon>
        <taxon>Orchidaceae</taxon>
        <taxon>Epidendroideae</taxon>
        <taxon>Malaxideae</taxon>
        <taxon>Dendrobiinae</taxon>
        <taxon>Dendrobium</taxon>
    </lineage>
</organism>
<accession>A0A2I0VZW1</accession>
<reference evidence="1 2" key="1">
    <citation type="journal article" date="2016" name="Sci. Rep.">
        <title>The Dendrobium catenatum Lindl. genome sequence provides insights into polysaccharide synthase, floral development and adaptive evolution.</title>
        <authorList>
            <person name="Zhang G.Q."/>
            <person name="Xu Q."/>
            <person name="Bian C."/>
            <person name="Tsai W.C."/>
            <person name="Yeh C.M."/>
            <person name="Liu K.W."/>
            <person name="Yoshida K."/>
            <person name="Zhang L.S."/>
            <person name="Chang S.B."/>
            <person name="Chen F."/>
            <person name="Shi Y."/>
            <person name="Su Y.Y."/>
            <person name="Zhang Y.Q."/>
            <person name="Chen L.J."/>
            <person name="Yin Y."/>
            <person name="Lin M."/>
            <person name="Huang H."/>
            <person name="Deng H."/>
            <person name="Wang Z.W."/>
            <person name="Zhu S.L."/>
            <person name="Zhao X."/>
            <person name="Deng C."/>
            <person name="Niu S.C."/>
            <person name="Huang J."/>
            <person name="Wang M."/>
            <person name="Liu G.H."/>
            <person name="Yang H.J."/>
            <person name="Xiao X.J."/>
            <person name="Hsiao Y.Y."/>
            <person name="Wu W.L."/>
            <person name="Chen Y.Y."/>
            <person name="Mitsuda N."/>
            <person name="Ohme-Takagi M."/>
            <person name="Luo Y.B."/>
            <person name="Van de Peer Y."/>
            <person name="Liu Z.J."/>
        </authorList>
    </citation>
    <scope>NUCLEOTIDE SEQUENCE [LARGE SCALE GENOMIC DNA]</scope>
    <source>
        <tissue evidence="1">The whole plant</tissue>
    </source>
</reference>
<name>A0A2I0VZW1_9ASPA</name>